<dbReference type="SUPFAM" id="SSF88697">
    <property type="entry name" value="PUA domain-like"/>
    <property type="match status" value="1"/>
</dbReference>
<dbReference type="Proteomes" id="UP001596189">
    <property type="component" value="Unassembled WGS sequence"/>
</dbReference>
<dbReference type="InterPro" id="IPR015947">
    <property type="entry name" value="PUA-like_sf"/>
</dbReference>
<organism evidence="2 3">
    <name type="scientific">Angustibacter luteus</name>
    <dbReference type="NCBI Taxonomy" id="658456"/>
    <lineage>
        <taxon>Bacteria</taxon>
        <taxon>Bacillati</taxon>
        <taxon>Actinomycetota</taxon>
        <taxon>Actinomycetes</taxon>
        <taxon>Kineosporiales</taxon>
        <taxon>Kineosporiaceae</taxon>
    </lineage>
</organism>
<dbReference type="PANTHER" id="PTHR46732">
    <property type="entry name" value="ATP-DEPENDENT PROTEASE LA (LON) DOMAIN PROTEIN"/>
    <property type="match status" value="1"/>
</dbReference>
<dbReference type="EMBL" id="JBHSRD010000002">
    <property type="protein sequence ID" value="MFC6005629.1"/>
    <property type="molecule type" value="Genomic_DNA"/>
</dbReference>
<evidence type="ECO:0000313" key="2">
    <source>
        <dbReference type="EMBL" id="MFC6005629.1"/>
    </source>
</evidence>
<feature type="domain" description="Lon N-terminal" evidence="1">
    <location>
        <begin position="2"/>
        <end position="204"/>
    </location>
</feature>
<evidence type="ECO:0000259" key="1">
    <source>
        <dbReference type="PROSITE" id="PS51787"/>
    </source>
</evidence>
<dbReference type="SMART" id="SM00464">
    <property type="entry name" value="LON"/>
    <property type="match status" value="1"/>
</dbReference>
<dbReference type="Gene3D" id="2.30.130.40">
    <property type="entry name" value="LON domain-like"/>
    <property type="match status" value="1"/>
</dbReference>
<name>A0ABW1J917_9ACTN</name>
<dbReference type="RefSeq" id="WP_345716513.1">
    <property type="nucleotide sequence ID" value="NZ_BAABFP010000005.1"/>
</dbReference>
<dbReference type="PROSITE" id="PS51787">
    <property type="entry name" value="LON_N"/>
    <property type="match status" value="1"/>
</dbReference>
<evidence type="ECO:0000313" key="3">
    <source>
        <dbReference type="Proteomes" id="UP001596189"/>
    </source>
</evidence>
<accession>A0ABW1J917</accession>
<dbReference type="InterPro" id="IPR046336">
    <property type="entry name" value="Lon_prtase_N_sf"/>
</dbReference>
<dbReference type="PANTHER" id="PTHR46732:SF8">
    <property type="entry name" value="ATP-DEPENDENT PROTEASE LA (LON) DOMAIN PROTEIN"/>
    <property type="match status" value="1"/>
</dbReference>
<reference evidence="3" key="1">
    <citation type="journal article" date="2019" name="Int. J. Syst. Evol. Microbiol.">
        <title>The Global Catalogue of Microorganisms (GCM) 10K type strain sequencing project: providing services to taxonomists for standard genome sequencing and annotation.</title>
        <authorList>
            <consortium name="The Broad Institute Genomics Platform"/>
            <consortium name="The Broad Institute Genome Sequencing Center for Infectious Disease"/>
            <person name="Wu L."/>
            <person name="Ma J."/>
        </authorList>
    </citation>
    <scope>NUCLEOTIDE SEQUENCE [LARGE SCALE GENOMIC DNA]</scope>
    <source>
        <strain evidence="3">KACC 14249</strain>
    </source>
</reference>
<comment type="caution">
    <text evidence="2">The sequence shown here is derived from an EMBL/GenBank/DDBJ whole genome shotgun (WGS) entry which is preliminary data.</text>
</comment>
<dbReference type="InterPro" id="IPR003111">
    <property type="entry name" value="Lon_prtase_N"/>
</dbReference>
<protein>
    <submittedName>
        <fullName evidence="2">LON peptidase substrate-binding domain-containing protein</fullName>
    </submittedName>
</protein>
<gene>
    <name evidence="2" type="ORF">ACFQDO_00660</name>
</gene>
<keyword evidence="3" id="KW-1185">Reference proteome</keyword>
<sequence length="226" mass="24608">MTARLPLFPLGTVLVPGEVLPLHLFEPRYLDLLRDVLGDDEQQPVPGARFGVLGIRKGHEVGANRLGALFDVGCAAEVLEVDRNDDGSCDVVAVGRERFRLDRLDGDAGTAYLTGEVAWLDEPATPVDPLLVEEVRSEFVEYCDRLGMGRDGATTSPALEDPTLLSYVITASMLLHLAERQSLLAASDAAARLRTARSLLRRERVLWSVVPSVPAVDLARRPSDRG</sequence>
<proteinExistence type="predicted"/>
<dbReference type="Pfam" id="PF02190">
    <property type="entry name" value="LON_substr_bdg"/>
    <property type="match status" value="1"/>
</dbReference>
<dbReference type="Gene3D" id="1.20.58.1480">
    <property type="match status" value="1"/>
</dbReference>